<dbReference type="PANTHER" id="PTHR43243:SF82">
    <property type="entry name" value="CATIONIC AMINO ACID TRANSPORTER C-TERMINAL DOMAIN-CONTAINING PROTEIN"/>
    <property type="match status" value="1"/>
</dbReference>
<sequence>MIFSPDESMSCAGYGSVPSSDIGAAVRYNDDACNGSGGRNAKSHHPHHSYELNRHMSLFDLVSVGVGATVGSGVFVLTGLIAHTLSGPAVSVSWLIAGLAACASGLCYAELGGRFPSVGSTYVYAKETMGDCAAVIAGAASAVARSWGDKVVEYMKTFEDEDKTSSLYQFFISTLDPGYGINFGAFFVSLVAVLLLLDGVKESKHVTNFFTILKVFLVIFISVTSMILVKKENLIPFVPPEFGAGGVIRGSTSSFFGYIGFDGRYMIHLSQCGFGLGITYSKSRSFKEICCLSGEAIDPSRNVPRAIIITLLIVTSLYVVASLGLAGMVPYQDISEASGFPDGFRYRGYNWTADLTALGEITVLPLCVLVTIMAQPRLNFTMAMDGVLPPFFAEVDEKQNLKKGTKVAGAVMIIIATVVPFAHLDDLISSGILIAFTITDASIILVRHTSPHDEPFKLERLLIVFHVLSLVSGLLFKNCISEEETGHAVRVMTLTSCAGSLIIGNLIRTKCPRVDEADPGFFLTPAVPILPLCGCFVNILLITRMELKSLIVLFGYLVFALLGHLYNLHRGRLPAENIVEISRFDDAWWR</sequence>
<feature type="transmembrane region" description="Helical" evidence="5">
    <location>
        <begin position="58"/>
        <end position="82"/>
    </location>
</feature>
<dbReference type="AlphaFoldDB" id="A0ABD3RFP1"/>
<keyword evidence="7" id="KW-1185">Reference proteome</keyword>
<dbReference type="Gene3D" id="1.20.1740.10">
    <property type="entry name" value="Amino acid/polyamine transporter I"/>
    <property type="match status" value="1"/>
</dbReference>
<evidence type="ECO:0000313" key="7">
    <source>
        <dbReference type="Proteomes" id="UP001530377"/>
    </source>
</evidence>
<organism evidence="6 7">
    <name type="scientific">Cyclostephanos tholiformis</name>
    <dbReference type="NCBI Taxonomy" id="382380"/>
    <lineage>
        <taxon>Eukaryota</taxon>
        <taxon>Sar</taxon>
        <taxon>Stramenopiles</taxon>
        <taxon>Ochrophyta</taxon>
        <taxon>Bacillariophyta</taxon>
        <taxon>Coscinodiscophyceae</taxon>
        <taxon>Thalassiosirophycidae</taxon>
        <taxon>Stephanodiscales</taxon>
        <taxon>Stephanodiscaceae</taxon>
        <taxon>Cyclostephanos</taxon>
    </lineage>
</organism>
<feature type="transmembrane region" description="Helical" evidence="5">
    <location>
        <begin position="209"/>
        <end position="229"/>
    </location>
</feature>
<dbReference type="GO" id="GO:0016020">
    <property type="term" value="C:membrane"/>
    <property type="evidence" value="ECO:0007669"/>
    <property type="project" value="UniProtKB-SubCell"/>
</dbReference>
<accession>A0ABD3RFP1</accession>
<comment type="subcellular location">
    <subcellularLocation>
        <location evidence="1">Membrane</location>
        <topology evidence="1">Multi-pass membrane protein</topology>
    </subcellularLocation>
</comment>
<evidence type="ECO:0000256" key="2">
    <source>
        <dbReference type="ARBA" id="ARBA00022692"/>
    </source>
</evidence>
<comment type="caution">
    <text evidence="6">The sequence shown here is derived from an EMBL/GenBank/DDBJ whole genome shotgun (WGS) entry which is preliminary data.</text>
</comment>
<keyword evidence="2 5" id="KW-0812">Transmembrane</keyword>
<feature type="transmembrane region" description="Helical" evidence="5">
    <location>
        <begin position="404"/>
        <end position="422"/>
    </location>
</feature>
<proteinExistence type="predicted"/>
<keyword evidence="4 5" id="KW-0472">Membrane</keyword>
<feature type="transmembrane region" description="Helical" evidence="5">
    <location>
        <begin position="549"/>
        <end position="568"/>
    </location>
</feature>
<dbReference type="Proteomes" id="UP001530377">
    <property type="component" value="Unassembled WGS sequence"/>
</dbReference>
<dbReference type="Pfam" id="PF13520">
    <property type="entry name" value="AA_permease_2"/>
    <property type="match status" value="1"/>
</dbReference>
<feature type="transmembrane region" description="Helical" evidence="5">
    <location>
        <begin position="88"/>
        <end position="109"/>
    </location>
</feature>
<feature type="transmembrane region" description="Helical" evidence="5">
    <location>
        <begin position="306"/>
        <end position="331"/>
    </location>
</feature>
<evidence type="ECO:0008006" key="8">
    <source>
        <dbReference type="Google" id="ProtNLM"/>
    </source>
</evidence>
<dbReference type="EMBL" id="JALLPB020000276">
    <property type="protein sequence ID" value="KAL3811162.1"/>
    <property type="molecule type" value="Genomic_DNA"/>
</dbReference>
<feature type="transmembrane region" description="Helical" evidence="5">
    <location>
        <begin position="519"/>
        <end position="543"/>
    </location>
</feature>
<feature type="transmembrane region" description="Helical" evidence="5">
    <location>
        <begin position="179"/>
        <end position="197"/>
    </location>
</feature>
<gene>
    <name evidence="6" type="ORF">ACHAXA_001377</name>
</gene>
<dbReference type="InterPro" id="IPR002293">
    <property type="entry name" value="AA/rel_permease1"/>
</dbReference>
<feature type="transmembrane region" description="Helical" evidence="5">
    <location>
        <begin position="351"/>
        <end position="374"/>
    </location>
</feature>
<dbReference type="PANTHER" id="PTHR43243">
    <property type="entry name" value="INNER MEMBRANE TRANSPORTER YGJI-RELATED"/>
    <property type="match status" value="1"/>
</dbReference>
<evidence type="ECO:0000313" key="6">
    <source>
        <dbReference type="EMBL" id="KAL3811162.1"/>
    </source>
</evidence>
<name>A0ABD3RFP1_9STRA</name>
<reference evidence="6 7" key="1">
    <citation type="submission" date="2024-10" db="EMBL/GenBank/DDBJ databases">
        <title>Updated reference genomes for cyclostephanoid diatoms.</title>
        <authorList>
            <person name="Roberts W.R."/>
            <person name="Alverson A.J."/>
        </authorList>
    </citation>
    <scope>NUCLEOTIDE SEQUENCE [LARGE SCALE GENOMIC DNA]</scope>
    <source>
        <strain evidence="6 7">AJA228-03</strain>
    </source>
</reference>
<evidence type="ECO:0000256" key="4">
    <source>
        <dbReference type="ARBA" id="ARBA00023136"/>
    </source>
</evidence>
<evidence type="ECO:0000256" key="3">
    <source>
        <dbReference type="ARBA" id="ARBA00022989"/>
    </source>
</evidence>
<evidence type="ECO:0000256" key="5">
    <source>
        <dbReference type="SAM" id="Phobius"/>
    </source>
</evidence>
<evidence type="ECO:0000256" key="1">
    <source>
        <dbReference type="ARBA" id="ARBA00004141"/>
    </source>
</evidence>
<keyword evidence="3 5" id="KW-1133">Transmembrane helix</keyword>
<protein>
    <recommendedName>
        <fullName evidence="8">Cationic amino acid transporter C-terminal domain-containing protein</fullName>
    </recommendedName>
</protein>